<dbReference type="InterPro" id="IPR007049">
    <property type="entry name" value="Carb-sel_porin_OprB"/>
</dbReference>
<dbReference type="InterPro" id="IPR052932">
    <property type="entry name" value="OprB_Porin"/>
</dbReference>
<dbReference type="GO" id="GO:0015288">
    <property type="term" value="F:porin activity"/>
    <property type="evidence" value="ECO:0007669"/>
    <property type="project" value="InterPro"/>
</dbReference>
<dbReference type="EMBL" id="FR854089">
    <property type="protein sequence ID" value="CCA86437.1"/>
    <property type="molecule type" value="Genomic_DNA"/>
</dbReference>
<evidence type="ECO:0000256" key="1">
    <source>
        <dbReference type="ARBA" id="ARBA00008769"/>
    </source>
</evidence>
<dbReference type="Gene3D" id="2.40.160.180">
    <property type="entry name" value="Carbohydrate-selective porin OprB"/>
    <property type="match status" value="1"/>
</dbReference>
<name>G3A7G5_9RALS</name>
<dbReference type="GO" id="GO:0008643">
    <property type="term" value="P:carbohydrate transport"/>
    <property type="evidence" value="ECO:0007669"/>
    <property type="project" value="InterPro"/>
</dbReference>
<dbReference type="AlphaFoldDB" id="G3A7G5"/>
<dbReference type="RefSeq" id="WP_275794689.1">
    <property type="nucleotide sequence ID" value="NZ_CP115944.1"/>
</dbReference>
<proteinExistence type="inferred from homology"/>
<dbReference type="InterPro" id="IPR038673">
    <property type="entry name" value="OprB_sf"/>
</dbReference>
<evidence type="ECO:0000313" key="3">
    <source>
        <dbReference type="EMBL" id="CCA86437.1"/>
    </source>
</evidence>
<dbReference type="GO" id="GO:0016020">
    <property type="term" value="C:membrane"/>
    <property type="evidence" value="ECO:0007669"/>
    <property type="project" value="InterPro"/>
</dbReference>
<protein>
    <submittedName>
        <fullName evidence="3">Uncharacterized protein</fullName>
    </submittedName>
</protein>
<dbReference type="PANTHER" id="PTHR37944">
    <property type="entry name" value="PORIN B"/>
    <property type="match status" value="1"/>
</dbReference>
<dbReference type="Pfam" id="PF04966">
    <property type="entry name" value="OprB"/>
    <property type="match status" value="1"/>
</dbReference>
<accession>G3A7G5</accession>
<reference evidence="3" key="2">
    <citation type="submission" date="2011-04" db="EMBL/GenBank/DDBJ databases">
        <authorList>
            <person name="Genoscope - CEA"/>
        </authorList>
    </citation>
    <scope>NUCLEOTIDE SEQUENCE</scope>
    <source>
        <strain evidence="3">R24</strain>
    </source>
</reference>
<evidence type="ECO:0000256" key="2">
    <source>
        <dbReference type="RuleBase" id="RU363072"/>
    </source>
</evidence>
<reference evidence="3" key="1">
    <citation type="journal article" date="2011" name="PLoS ONE">
        <title>Ralstonia syzygii, the Blood Disease Bacterium and some Asian R. solanacearum strains form a single genomic species despite divergent lifestyles.</title>
        <authorList>
            <person name="Remenant B."/>
            <person name="de Cambiaire J.C."/>
            <person name="Cellier G."/>
            <person name="Jacobs J.M."/>
            <person name="Mangenot S."/>
            <person name="Barbe V."/>
            <person name="Lajus A."/>
            <person name="Vallenet D."/>
            <person name="Medigue C."/>
            <person name="Fegan M."/>
            <person name="Allen C."/>
            <person name="Prior P."/>
        </authorList>
    </citation>
    <scope>NUCLEOTIDE SEQUENCE</scope>
    <source>
        <strain evidence="3">R24</strain>
    </source>
</reference>
<dbReference type="PANTHER" id="PTHR37944:SF1">
    <property type="entry name" value="PORIN B"/>
    <property type="match status" value="1"/>
</dbReference>
<organism evidence="3">
    <name type="scientific">Ralstonia syzygii R24</name>
    <dbReference type="NCBI Taxonomy" id="907261"/>
    <lineage>
        <taxon>Bacteria</taxon>
        <taxon>Pseudomonadati</taxon>
        <taxon>Pseudomonadota</taxon>
        <taxon>Betaproteobacteria</taxon>
        <taxon>Burkholderiales</taxon>
        <taxon>Burkholderiaceae</taxon>
        <taxon>Ralstonia</taxon>
        <taxon>Ralstonia solanacearum species complex</taxon>
    </lineage>
</organism>
<gene>
    <name evidence="3" type="ORF">RALSY_40660</name>
</gene>
<comment type="similarity">
    <text evidence="1 2">Belongs to the OprB family.</text>
</comment>
<sequence length="533" mass="57491">MSYPNTRASHALGLPEQRLVKAFRASKKIDGFRGRTFASSGLALGALLMSAGPVQAAETSNSSDVSQINAPVVAVPEAVAAPDAAMSSAARAYALDAKYGYKGWIVPFPSYGDSLVADDGYWRTNLASHGFGFSIQGSAIFQDNILNTPRRIPSSGFAPCGPNSLDYNCAGGRSYFGQRPSIMAANSAFLTYDMSQYGVPDGQIAIGTNFGASSDQQYTPNTFRFNGVSWYQTLFDKRLEIKAGYFASLPEFAGTFVGGIVVNPFGPSASVPIVLGMSPNSISTPNFRVKWNATDTLYAQAAVQRSLPVRGMTGNSIYDEVNSNPSGLDFRSPVSGTRELFINEVGYKRSSAVDKPFAWLRAGFMYNNSTFADFSRMHQDPGATKNGAHGFYVLADYQLMQTAPASPHTAYRGMYVGASYMYGDPKSAPFTQYYELRAYWVGPFASRPSDLLSFVVSRNKASGYLQSVINGSSAFTNFSAISSANSITASYTYRVRPGLYATAGLGYTDKPSLSYFNGQGSSLNVLLSLYWII</sequence>